<dbReference type="InterPro" id="IPR008979">
    <property type="entry name" value="Galactose-bd-like_sf"/>
</dbReference>
<dbReference type="PROSITE" id="PS51318">
    <property type="entry name" value="TAT"/>
    <property type="match status" value="1"/>
</dbReference>
<protein>
    <submittedName>
        <fullName evidence="1">Glycosyl hydrolase</fullName>
    </submittedName>
</protein>
<comment type="caution">
    <text evidence="1">The sequence shown here is derived from an EMBL/GenBank/DDBJ whole genome shotgun (WGS) entry which is preliminary data.</text>
</comment>
<dbReference type="PANTHER" id="PTHR36848">
    <property type="entry name" value="DNA-BINDING PROTEIN (PUTATIVE SECRETED PROTEIN)-RELATED"/>
    <property type="match status" value="1"/>
</dbReference>
<proteinExistence type="predicted"/>
<dbReference type="Pfam" id="PF17132">
    <property type="entry name" value="Glyco_hydro_106"/>
    <property type="match status" value="1"/>
</dbReference>
<dbReference type="SUPFAM" id="SSF49785">
    <property type="entry name" value="Galactose-binding domain-like"/>
    <property type="match status" value="1"/>
</dbReference>
<gene>
    <name evidence="1" type="ORF">RDV89_10075</name>
</gene>
<dbReference type="GO" id="GO:0016787">
    <property type="term" value="F:hydrolase activity"/>
    <property type="evidence" value="ECO:0007669"/>
    <property type="project" value="UniProtKB-KW"/>
</dbReference>
<sequence length="1022" mass="108938">MDNVTVPLAGTPGAPGPSAARLGRRQLLAAAAASVGAVGIAGLAGPAAAAPGAALPSATPVSPGIPAELARRLAAPGLTTAAGFRWWWPHGAVDPAQITREVQQIATAGFGAVEIADVTHSLRARGIEIDVRTQGWGTAPWIAGVKAALREAVRRGVRVDVTVGPSWPAAVPTITPDSPEACTELVHGLAEVAAGATFDGALPAPVEAPVPQATRSTLVRVLAARVVTPGTARTETVLDVATVVDLTDDVVDGTLTWTAPATPAGTWVLLPMWSRGSGQEPEAGPHTDPRSWVVDHFSAAGAQQVIDLWEERILDDELRGLLRQAGGYLFEDSLEVETEVTIWTPAFLEEFETRRGYDLVPYLPAILDLHERYQFAFDATTTTRVRDDVNQTLSDLYRDNHLLPMQRFARTLDMGIRIQPYGLETDTVEHSAVVDVPETESLGFKNLDDYRVMAGGRDLGGRTVLSCEAACYNGAAYSTTWERALSTINSIYAAGVNMAVLHGFAHASAPGVTWPGFAAFSPYYNGAIGFGEAWGPRTPLWQHMPGIAAYMARTQLVLQSGVPKYDIVFLRQKGWASTGIGAPWATNDGIPLGWTHSFATPALLELPLATVRGGRLAPDGPAYKAMIVTPDQFRGNRPTIELSAAQRLQALAEAGLKVVLVGDWTQAEPVGVESAEVIAQVRAAMAAVAARSTTRTVAAATDIPTALAALGVSPDVSHERSTVMSVRRVLAEGGGTDLYYLANAKHAENRRLTRVTQDVWLTASRADAVPYRLDAWSGSVTPVPLHERSGGRIKVRVDLQPGQSTVIILAAPGRQDRPVSVVATTADQVSGNDQRLVVRTATAGRHTVTLAGGRTRSTTVASVRAPLTLSTWDLVVEDWTPGRTVTETVRTPRRTRLTELKPWSQIAGFEDVSGIGRYTASVNLGTRWPAGTGAYLELGAVEDTFRVTVNGTLLPPCDPLVTTVDLGRRLRVGANTIVVEVATPLLNRLRTVTPEVYAVATRQSYGLIGPVRLVPYVEQEVR</sequence>
<name>A0ABU3PXB9_9ACTN</name>
<dbReference type="InterPro" id="IPR006311">
    <property type="entry name" value="TAT_signal"/>
</dbReference>
<dbReference type="InterPro" id="IPR053161">
    <property type="entry name" value="Ulvan_degrading_GH"/>
</dbReference>
<accession>A0ABU3PXB9</accession>
<evidence type="ECO:0000313" key="2">
    <source>
        <dbReference type="Proteomes" id="UP001268542"/>
    </source>
</evidence>
<reference evidence="1 2" key="1">
    <citation type="submission" date="2023-08" db="EMBL/GenBank/DDBJ databases">
        <title>Nocardioides seae sp. nov., a bacterium isolated from a soil.</title>
        <authorList>
            <person name="Wang X."/>
        </authorList>
    </citation>
    <scope>NUCLEOTIDE SEQUENCE [LARGE SCALE GENOMIC DNA]</scope>
    <source>
        <strain evidence="1 2">YZH12</strain>
    </source>
</reference>
<evidence type="ECO:0000313" key="1">
    <source>
        <dbReference type="EMBL" id="MDT9593415.1"/>
    </source>
</evidence>
<organism evidence="1 2">
    <name type="scientific">Nocardioides imazamoxiresistens</name>
    <dbReference type="NCBI Taxonomy" id="3231893"/>
    <lineage>
        <taxon>Bacteria</taxon>
        <taxon>Bacillati</taxon>
        <taxon>Actinomycetota</taxon>
        <taxon>Actinomycetes</taxon>
        <taxon>Propionibacteriales</taxon>
        <taxon>Nocardioidaceae</taxon>
        <taxon>Nocardioides</taxon>
    </lineage>
</organism>
<dbReference type="EMBL" id="JAVYII010000004">
    <property type="protein sequence ID" value="MDT9593415.1"/>
    <property type="molecule type" value="Genomic_DNA"/>
</dbReference>
<dbReference type="Gene3D" id="2.60.120.260">
    <property type="entry name" value="Galactose-binding domain-like"/>
    <property type="match status" value="1"/>
</dbReference>
<dbReference type="RefSeq" id="WP_315732910.1">
    <property type="nucleotide sequence ID" value="NZ_JAVYII010000004.1"/>
</dbReference>
<keyword evidence="2" id="KW-1185">Reference proteome</keyword>
<keyword evidence="1" id="KW-0378">Hydrolase</keyword>
<dbReference type="Proteomes" id="UP001268542">
    <property type="component" value="Unassembled WGS sequence"/>
</dbReference>
<dbReference type="PANTHER" id="PTHR36848:SF2">
    <property type="entry name" value="SECRETED PROTEIN"/>
    <property type="match status" value="1"/>
</dbReference>